<sequence length="162" mass="18420">MISPVLERLEITYCPKIILLNECHPHPLVSLKISRCTALVSIKSIQGLTSLVYLQIFCCDSLLGITNLPNQCHSLKTLSISHCNNLTSLPHEMFDCFAFLNELRVGPFSKVLDSFPSLQGIEKLRNHLHSLELNGWDHWESMPEEIQHLTSLTALTIYRYGM</sequence>
<keyword evidence="3" id="KW-1185">Reference proteome</keyword>
<name>A0AAU9NBU1_9ASTR</name>
<dbReference type="Proteomes" id="UP001157418">
    <property type="component" value="Unassembled WGS sequence"/>
</dbReference>
<dbReference type="PANTHER" id="PTHR36766">
    <property type="entry name" value="PLANT BROAD-SPECTRUM MILDEW RESISTANCE PROTEIN RPW8"/>
    <property type="match status" value="1"/>
</dbReference>
<evidence type="ECO:0000313" key="2">
    <source>
        <dbReference type="EMBL" id="CAH1435916.1"/>
    </source>
</evidence>
<evidence type="ECO:0000313" key="3">
    <source>
        <dbReference type="Proteomes" id="UP001157418"/>
    </source>
</evidence>
<organism evidence="2 3">
    <name type="scientific">Lactuca virosa</name>
    <dbReference type="NCBI Taxonomy" id="75947"/>
    <lineage>
        <taxon>Eukaryota</taxon>
        <taxon>Viridiplantae</taxon>
        <taxon>Streptophyta</taxon>
        <taxon>Embryophyta</taxon>
        <taxon>Tracheophyta</taxon>
        <taxon>Spermatophyta</taxon>
        <taxon>Magnoliopsida</taxon>
        <taxon>eudicotyledons</taxon>
        <taxon>Gunneridae</taxon>
        <taxon>Pentapetalae</taxon>
        <taxon>asterids</taxon>
        <taxon>campanulids</taxon>
        <taxon>Asterales</taxon>
        <taxon>Asteraceae</taxon>
        <taxon>Cichorioideae</taxon>
        <taxon>Cichorieae</taxon>
        <taxon>Lactucinae</taxon>
        <taxon>Lactuca</taxon>
    </lineage>
</organism>
<dbReference type="EMBL" id="CAKMRJ010004445">
    <property type="protein sequence ID" value="CAH1435916.1"/>
    <property type="molecule type" value="Genomic_DNA"/>
</dbReference>
<dbReference type="InterPro" id="IPR032675">
    <property type="entry name" value="LRR_dom_sf"/>
</dbReference>
<evidence type="ECO:0000256" key="1">
    <source>
        <dbReference type="ARBA" id="ARBA00022821"/>
    </source>
</evidence>
<evidence type="ECO:0008006" key="4">
    <source>
        <dbReference type="Google" id="ProtNLM"/>
    </source>
</evidence>
<comment type="caution">
    <text evidence="2">The sequence shown here is derived from an EMBL/GenBank/DDBJ whole genome shotgun (WGS) entry which is preliminary data.</text>
</comment>
<proteinExistence type="predicted"/>
<dbReference type="AlphaFoldDB" id="A0AAU9NBU1"/>
<protein>
    <recommendedName>
        <fullName evidence="4">Leucine-rich repeat domain, L domain-containing protein</fullName>
    </recommendedName>
</protein>
<dbReference type="GO" id="GO:0006952">
    <property type="term" value="P:defense response"/>
    <property type="evidence" value="ECO:0007669"/>
    <property type="project" value="UniProtKB-KW"/>
</dbReference>
<dbReference type="PANTHER" id="PTHR36766:SF70">
    <property type="entry name" value="DISEASE RESISTANCE PROTEIN RGA4"/>
    <property type="match status" value="1"/>
</dbReference>
<reference evidence="2 3" key="1">
    <citation type="submission" date="2022-01" db="EMBL/GenBank/DDBJ databases">
        <authorList>
            <person name="Xiong W."/>
            <person name="Schranz E."/>
        </authorList>
    </citation>
    <scope>NUCLEOTIDE SEQUENCE [LARGE SCALE GENOMIC DNA]</scope>
</reference>
<dbReference type="Gene3D" id="3.80.10.10">
    <property type="entry name" value="Ribonuclease Inhibitor"/>
    <property type="match status" value="1"/>
</dbReference>
<dbReference type="SUPFAM" id="SSF52058">
    <property type="entry name" value="L domain-like"/>
    <property type="match status" value="1"/>
</dbReference>
<gene>
    <name evidence="2" type="ORF">LVIROSA_LOCUS22316</name>
</gene>
<accession>A0AAU9NBU1</accession>
<keyword evidence="1" id="KW-0611">Plant defense</keyword>